<dbReference type="Proteomes" id="UP001145021">
    <property type="component" value="Unassembled WGS sequence"/>
</dbReference>
<dbReference type="GO" id="GO:0005789">
    <property type="term" value="C:endoplasmic reticulum membrane"/>
    <property type="evidence" value="ECO:0007669"/>
    <property type="project" value="TreeGrafter"/>
</dbReference>
<name>A0A9W8CKQ0_9FUNG</name>
<keyword evidence="5 9" id="KW-1133">Transmembrane helix</keyword>
<reference evidence="10" key="1">
    <citation type="submission" date="2022-07" db="EMBL/GenBank/DDBJ databases">
        <title>Phylogenomic reconstructions and comparative analyses of Kickxellomycotina fungi.</title>
        <authorList>
            <person name="Reynolds N.K."/>
            <person name="Stajich J.E."/>
            <person name="Barry K."/>
            <person name="Grigoriev I.V."/>
            <person name="Crous P."/>
            <person name="Smith M.E."/>
        </authorList>
    </citation>
    <scope>NUCLEOTIDE SEQUENCE</scope>
    <source>
        <strain evidence="10">NBRC 105413</strain>
    </source>
</reference>
<evidence type="ECO:0000256" key="6">
    <source>
        <dbReference type="ARBA" id="ARBA00023136"/>
    </source>
</evidence>
<feature type="transmembrane region" description="Helical" evidence="9">
    <location>
        <begin position="70"/>
        <end position="90"/>
    </location>
</feature>
<dbReference type="GO" id="GO:0046872">
    <property type="term" value="F:metal ion binding"/>
    <property type="evidence" value="ECO:0007669"/>
    <property type="project" value="UniProtKB-KW"/>
</dbReference>
<feature type="transmembrane region" description="Helical" evidence="9">
    <location>
        <begin position="96"/>
        <end position="114"/>
    </location>
</feature>
<protein>
    <submittedName>
        <fullName evidence="10">Alkaline ceramidase ydc1</fullName>
    </submittedName>
</protein>
<organism evidence="10 11">
    <name type="scientific">Coemansia asiatica</name>
    <dbReference type="NCBI Taxonomy" id="1052880"/>
    <lineage>
        <taxon>Eukaryota</taxon>
        <taxon>Fungi</taxon>
        <taxon>Fungi incertae sedis</taxon>
        <taxon>Zoopagomycota</taxon>
        <taxon>Kickxellomycotina</taxon>
        <taxon>Kickxellomycetes</taxon>
        <taxon>Kickxellales</taxon>
        <taxon>Kickxellaceae</taxon>
        <taxon>Coemansia</taxon>
    </lineage>
</organism>
<evidence type="ECO:0000256" key="9">
    <source>
        <dbReference type="SAM" id="Phobius"/>
    </source>
</evidence>
<dbReference type="InterPro" id="IPR008901">
    <property type="entry name" value="ACER"/>
</dbReference>
<feature type="binding site" evidence="7">
    <location>
        <position position="39"/>
    </location>
    <ligand>
        <name>Ca(2+)</name>
        <dbReference type="ChEBI" id="CHEBI:29108"/>
    </ligand>
</feature>
<feature type="transmembrane region" description="Helical" evidence="9">
    <location>
        <begin position="40"/>
        <end position="58"/>
    </location>
</feature>
<evidence type="ECO:0000256" key="4">
    <source>
        <dbReference type="ARBA" id="ARBA00022801"/>
    </source>
</evidence>
<comment type="caution">
    <text evidence="10">The sequence shown here is derived from an EMBL/GenBank/DDBJ whole genome shotgun (WGS) entry which is preliminary data.</text>
</comment>
<dbReference type="AlphaFoldDB" id="A0A9W8CKQ0"/>
<evidence type="ECO:0000256" key="3">
    <source>
        <dbReference type="ARBA" id="ARBA00022692"/>
    </source>
</evidence>
<dbReference type="GO" id="GO:0046513">
    <property type="term" value="P:ceramide biosynthetic process"/>
    <property type="evidence" value="ECO:0007669"/>
    <property type="project" value="TreeGrafter"/>
</dbReference>
<keyword evidence="7" id="KW-0106">Calcium</keyword>
<comment type="similarity">
    <text evidence="2">Belongs to the alkaline ceramidase family.</text>
</comment>
<feature type="binding site" evidence="7">
    <location>
        <position position="25"/>
    </location>
    <ligand>
        <name>Ca(2+)</name>
        <dbReference type="ChEBI" id="CHEBI:29108"/>
    </ligand>
</feature>
<dbReference type="Pfam" id="PF05875">
    <property type="entry name" value="Ceramidase"/>
    <property type="match status" value="1"/>
</dbReference>
<feature type="transmembrane region" description="Helical" evidence="9">
    <location>
        <begin position="150"/>
        <end position="166"/>
    </location>
</feature>
<dbReference type="GO" id="GO:0046514">
    <property type="term" value="P:ceramide catabolic process"/>
    <property type="evidence" value="ECO:0007669"/>
    <property type="project" value="TreeGrafter"/>
</dbReference>
<evidence type="ECO:0000256" key="8">
    <source>
        <dbReference type="PIRSR" id="PIRSR608901-2"/>
    </source>
</evidence>
<feature type="binding site" evidence="8">
    <location>
        <position position="229"/>
    </location>
    <ligand>
        <name>Zn(2+)</name>
        <dbReference type="ChEBI" id="CHEBI:29105"/>
        <note>catalytic</note>
    </ligand>
</feature>
<feature type="binding site" evidence="7">
    <location>
        <position position="30"/>
    </location>
    <ligand>
        <name>Ca(2+)</name>
        <dbReference type="ChEBI" id="CHEBI:29108"/>
    </ligand>
</feature>
<feature type="binding site" evidence="7">
    <location>
        <position position="26"/>
    </location>
    <ligand>
        <name>Ca(2+)</name>
        <dbReference type="ChEBI" id="CHEBI:29108"/>
    </ligand>
</feature>
<feature type="binding site" evidence="8">
    <location>
        <position position="233"/>
    </location>
    <ligand>
        <name>Zn(2+)</name>
        <dbReference type="ChEBI" id="CHEBI:29105"/>
        <note>catalytic</note>
    </ligand>
</feature>
<proteinExistence type="inferred from homology"/>
<feature type="transmembrane region" description="Helical" evidence="9">
    <location>
        <begin position="231"/>
        <end position="254"/>
    </location>
</feature>
<keyword evidence="3 9" id="KW-0812">Transmembrane</keyword>
<dbReference type="GO" id="GO:0016811">
    <property type="term" value="F:hydrolase activity, acting on carbon-nitrogen (but not peptide) bonds, in linear amides"/>
    <property type="evidence" value="ECO:0007669"/>
    <property type="project" value="InterPro"/>
</dbReference>
<evidence type="ECO:0000256" key="1">
    <source>
        <dbReference type="ARBA" id="ARBA00004141"/>
    </source>
</evidence>
<evidence type="ECO:0000256" key="7">
    <source>
        <dbReference type="PIRSR" id="PIRSR608901-1"/>
    </source>
</evidence>
<feature type="binding site" evidence="7">
    <location>
        <position position="28"/>
    </location>
    <ligand>
        <name>Ca(2+)</name>
        <dbReference type="ChEBI" id="CHEBI:29108"/>
    </ligand>
</feature>
<keyword evidence="4" id="KW-0378">Hydrolase</keyword>
<keyword evidence="8" id="KW-0862">Zinc</keyword>
<evidence type="ECO:0000313" key="10">
    <source>
        <dbReference type="EMBL" id="KAJ1645660.1"/>
    </source>
</evidence>
<feature type="transmembrane region" description="Helical" evidence="9">
    <location>
        <begin position="186"/>
        <end position="203"/>
    </location>
</feature>
<sequence length="282" mass="32368">MGMILGDDARDPTTYFWGDVTATLDWCEENYLVSEYIAEFWNSITNGTFIILACLGAYTTIKYRHSKRMLLCYIAMMFVGVGSLWFHATLKYTTQLLDELPMLYLTGLALYATIEVKRGIKYGIKVPIAIATCLVLFSVVYIQWLQSPVFHQVIFASTVLVTFINAANRKMQLLLSEASQKILRRAVTRGCVGMLGGFFVWNLDNIFCHQLRTYRSYVGAPWDAVLQLHGWWHILTAYGCYCLILWIHFIRIAWLGHDHLFTVKFHLGLVPQITLITPKKTN</sequence>
<keyword evidence="6 9" id="KW-0472">Membrane</keyword>
<evidence type="ECO:0000313" key="11">
    <source>
        <dbReference type="Proteomes" id="UP001145021"/>
    </source>
</evidence>
<evidence type="ECO:0000256" key="2">
    <source>
        <dbReference type="ARBA" id="ARBA00009780"/>
    </source>
</evidence>
<keyword evidence="7" id="KW-0479">Metal-binding</keyword>
<evidence type="ECO:0000256" key="5">
    <source>
        <dbReference type="ARBA" id="ARBA00022989"/>
    </source>
</evidence>
<dbReference type="EMBL" id="JANBOH010000095">
    <property type="protein sequence ID" value="KAJ1645660.1"/>
    <property type="molecule type" value="Genomic_DNA"/>
</dbReference>
<comment type="subcellular location">
    <subcellularLocation>
        <location evidence="1">Membrane</location>
        <topology evidence="1">Multi-pass membrane protein</topology>
    </subcellularLocation>
</comment>
<keyword evidence="11" id="KW-1185">Reference proteome</keyword>
<feature type="binding site" evidence="8">
    <location>
        <position position="87"/>
    </location>
    <ligand>
        <name>Zn(2+)</name>
        <dbReference type="ChEBI" id="CHEBI:29105"/>
        <note>catalytic</note>
    </ligand>
</feature>
<feature type="transmembrane region" description="Helical" evidence="9">
    <location>
        <begin position="126"/>
        <end position="144"/>
    </location>
</feature>
<accession>A0A9W8CKQ0</accession>
<dbReference type="PANTHER" id="PTHR46187">
    <property type="entry name" value="ALKALINE CERAMIDASE 3"/>
    <property type="match status" value="1"/>
</dbReference>
<dbReference type="PANTHER" id="PTHR46187:SF3">
    <property type="entry name" value="ALKALINE CERAMIDASE 3"/>
    <property type="match status" value="1"/>
</dbReference>
<comment type="cofactor">
    <cofactor evidence="8">
        <name>Zn(2+)</name>
        <dbReference type="ChEBI" id="CHEBI:29105"/>
    </cofactor>
</comment>
<gene>
    <name evidence="10" type="primary">YDC1_2</name>
    <name evidence="10" type="ORF">LPJ64_002777</name>
</gene>